<evidence type="ECO:0000313" key="5">
    <source>
        <dbReference type="Proteomes" id="UP000708148"/>
    </source>
</evidence>
<dbReference type="SUPFAM" id="SSF46689">
    <property type="entry name" value="Homeodomain-like"/>
    <property type="match status" value="1"/>
</dbReference>
<feature type="domain" description="Myb-like" evidence="3">
    <location>
        <begin position="403"/>
        <end position="450"/>
    </location>
</feature>
<dbReference type="Gene3D" id="1.10.246.220">
    <property type="match status" value="1"/>
</dbReference>
<dbReference type="PROSITE" id="PS50090">
    <property type="entry name" value="MYB_LIKE"/>
    <property type="match status" value="1"/>
</dbReference>
<dbReference type="AlphaFoldDB" id="A0A8S1IND1"/>
<dbReference type="InterPro" id="IPR009057">
    <property type="entry name" value="Homeodomain-like_sf"/>
</dbReference>
<protein>
    <recommendedName>
        <fullName evidence="3">Myb-like domain-containing protein</fullName>
    </recommendedName>
</protein>
<dbReference type="InterPro" id="IPR052450">
    <property type="entry name" value="TRBD-Containing_Protein"/>
</dbReference>
<feature type="compositionally biased region" description="Polar residues" evidence="2">
    <location>
        <begin position="42"/>
        <end position="59"/>
    </location>
</feature>
<dbReference type="PANTHER" id="PTHR46734:SF1">
    <property type="entry name" value="TELOMERIC REPEAT-BINDING FACTOR 1"/>
    <property type="match status" value="1"/>
</dbReference>
<gene>
    <name evidence="4" type="ORF">OSTQU699_LOCUS1184</name>
</gene>
<dbReference type="Pfam" id="PF00249">
    <property type="entry name" value="Myb_DNA-binding"/>
    <property type="match status" value="1"/>
</dbReference>
<keyword evidence="5" id="KW-1185">Reference proteome</keyword>
<evidence type="ECO:0000313" key="4">
    <source>
        <dbReference type="EMBL" id="CAD7695823.1"/>
    </source>
</evidence>
<feature type="region of interest" description="Disordered" evidence="2">
    <location>
        <begin position="1"/>
        <end position="130"/>
    </location>
</feature>
<reference evidence="4" key="1">
    <citation type="submission" date="2020-12" db="EMBL/GenBank/DDBJ databases">
        <authorList>
            <person name="Iha C."/>
        </authorList>
    </citation>
    <scope>NUCLEOTIDE SEQUENCE</scope>
</reference>
<dbReference type="PANTHER" id="PTHR46734">
    <property type="entry name" value="TELOMERIC REPEAT-BINDING FACTOR 1 TERF1"/>
    <property type="match status" value="1"/>
</dbReference>
<evidence type="ECO:0000256" key="2">
    <source>
        <dbReference type="SAM" id="MobiDB-lite"/>
    </source>
</evidence>
<sequence>MDTARPCRSKRKGQIPQRRESHWHMSAANGGQNKRKKEHNLASLTADTNVTGAGITNTIEGRWTRSMENPLRMRPSYVEESSSEDSDDEDDPSDETMDSLPSSSQEPPTDISEDTELDTDASDDMLIDRIKKRRRVNRELTSRKMFENSGGPHCAAKGPNFVNPLAASQTVTAAGHEGKEQAAAAAFPPKAADLAAVPQPRVNQMAGARGEHFSLPNDQADKMDVYLYGEKPEKCRVDCRGAPLTLQAFIPGAESSPGDYTFYLVQKGSSGFGLLCLDLDRPLAEQGVVSGSLVTYHRHSARTRAFPEGAKHGQGINCDGATTSSVPSSRNVGHAILADDALTAARNKGIATRASCVAASATTMGGAPITSANVGQHSVPTPLPAAGTPPSSSPTISYRRNIPWSNDEVLALANGVCKFGEGRWKAILASSAALKRRSSVQLKDKWRNIRKAMNMQVHARTQHFEGALLSLLNQLCH</sequence>
<dbReference type="Proteomes" id="UP000708148">
    <property type="component" value="Unassembled WGS sequence"/>
</dbReference>
<proteinExistence type="predicted"/>
<feature type="compositionally biased region" description="Acidic residues" evidence="2">
    <location>
        <begin position="81"/>
        <end position="97"/>
    </location>
</feature>
<evidence type="ECO:0000256" key="1">
    <source>
        <dbReference type="ARBA" id="ARBA00023242"/>
    </source>
</evidence>
<name>A0A8S1IND1_9CHLO</name>
<accession>A0A8S1IND1</accession>
<dbReference type="InterPro" id="IPR001005">
    <property type="entry name" value="SANT/Myb"/>
</dbReference>
<keyword evidence="1" id="KW-0539">Nucleus</keyword>
<dbReference type="SMART" id="SM00717">
    <property type="entry name" value="SANT"/>
    <property type="match status" value="1"/>
</dbReference>
<dbReference type="EMBL" id="CAJHUC010000392">
    <property type="protein sequence ID" value="CAD7695823.1"/>
    <property type="molecule type" value="Genomic_DNA"/>
</dbReference>
<organism evidence="4 5">
    <name type="scientific">Ostreobium quekettii</name>
    <dbReference type="NCBI Taxonomy" id="121088"/>
    <lineage>
        <taxon>Eukaryota</taxon>
        <taxon>Viridiplantae</taxon>
        <taxon>Chlorophyta</taxon>
        <taxon>core chlorophytes</taxon>
        <taxon>Ulvophyceae</taxon>
        <taxon>TCBD clade</taxon>
        <taxon>Bryopsidales</taxon>
        <taxon>Ostreobineae</taxon>
        <taxon>Ostreobiaceae</taxon>
        <taxon>Ostreobium</taxon>
    </lineage>
</organism>
<feature type="compositionally biased region" description="Acidic residues" evidence="2">
    <location>
        <begin position="111"/>
        <end position="125"/>
    </location>
</feature>
<comment type="caution">
    <text evidence="4">The sequence shown here is derived from an EMBL/GenBank/DDBJ whole genome shotgun (WGS) entry which is preliminary data.</text>
</comment>
<evidence type="ECO:0000259" key="3">
    <source>
        <dbReference type="PROSITE" id="PS50090"/>
    </source>
</evidence>
<dbReference type="OrthoDB" id="608866at2759"/>
<dbReference type="CDD" id="cd11660">
    <property type="entry name" value="SANT_TRF"/>
    <property type="match status" value="1"/>
</dbReference>